<evidence type="ECO:0000313" key="2">
    <source>
        <dbReference type="EMBL" id="GMR53797.1"/>
    </source>
</evidence>
<feature type="region of interest" description="Disordered" evidence="1">
    <location>
        <begin position="36"/>
        <end position="63"/>
    </location>
</feature>
<feature type="non-terminal residue" evidence="2">
    <location>
        <position position="63"/>
    </location>
</feature>
<dbReference type="AlphaFoldDB" id="A0AAN5D179"/>
<feature type="compositionally biased region" description="Basic and acidic residues" evidence="1">
    <location>
        <begin position="53"/>
        <end position="63"/>
    </location>
</feature>
<accession>A0AAN5D179</accession>
<dbReference type="Proteomes" id="UP001328107">
    <property type="component" value="Unassembled WGS sequence"/>
</dbReference>
<comment type="caution">
    <text evidence="2">The sequence shown here is derived from an EMBL/GenBank/DDBJ whole genome shotgun (WGS) entry which is preliminary data.</text>
</comment>
<organism evidence="2 3">
    <name type="scientific">Pristionchus mayeri</name>
    <dbReference type="NCBI Taxonomy" id="1317129"/>
    <lineage>
        <taxon>Eukaryota</taxon>
        <taxon>Metazoa</taxon>
        <taxon>Ecdysozoa</taxon>
        <taxon>Nematoda</taxon>
        <taxon>Chromadorea</taxon>
        <taxon>Rhabditida</taxon>
        <taxon>Rhabditina</taxon>
        <taxon>Diplogasteromorpha</taxon>
        <taxon>Diplogasteroidea</taxon>
        <taxon>Neodiplogasteridae</taxon>
        <taxon>Pristionchus</taxon>
    </lineage>
</organism>
<evidence type="ECO:0000256" key="1">
    <source>
        <dbReference type="SAM" id="MobiDB-lite"/>
    </source>
</evidence>
<protein>
    <submittedName>
        <fullName evidence="2">Uncharacterized protein</fullName>
    </submittedName>
</protein>
<keyword evidence="3" id="KW-1185">Reference proteome</keyword>
<dbReference type="EMBL" id="BTRK01000005">
    <property type="protein sequence ID" value="GMR53797.1"/>
    <property type="molecule type" value="Genomic_DNA"/>
</dbReference>
<feature type="compositionally biased region" description="Polar residues" evidence="1">
    <location>
        <begin position="36"/>
        <end position="52"/>
    </location>
</feature>
<evidence type="ECO:0000313" key="3">
    <source>
        <dbReference type="Proteomes" id="UP001328107"/>
    </source>
</evidence>
<name>A0AAN5D179_9BILA</name>
<gene>
    <name evidence="2" type="ORF">PMAYCL1PPCAC_23992</name>
</gene>
<reference evidence="3" key="1">
    <citation type="submission" date="2022-10" db="EMBL/GenBank/DDBJ databases">
        <title>Genome assembly of Pristionchus species.</title>
        <authorList>
            <person name="Yoshida K."/>
            <person name="Sommer R.J."/>
        </authorList>
    </citation>
    <scope>NUCLEOTIDE SEQUENCE [LARGE SCALE GENOMIC DNA]</scope>
    <source>
        <strain evidence="3">RS5460</strain>
    </source>
</reference>
<sequence length="63" mass="7151">LSPLQPKKRGKCDHELHCSDHKISRGERDQLRNELQSNGLSSDPRTIAAQTDKQSKELSAVRR</sequence>
<proteinExistence type="predicted"/>
<feature type="non-terminal residue" evidence="2">
    <location>
        <position position="1"/>
    </location>
</feature>